<reference evidence="2" key="1">
    <citation type="submission" date="2016-12" db="EMBL/GenBank/DDBJ databases">
        <title>The genomes of Aspergillus section Nigri reveals drivers in fungal speciation.</title>
        <authorList>
            <consortium name="DOE Joint Genome Institute"/>
            <person name="Vesth T.C."/>
            <person name="Nybo J."/>
            <person name="Theobald S."/>
            <person name="Brandl J."/>
            <person name="Frisvad J.C."/>
            <person name="Nielsen K.F."/>
            <person name="Lyhne E.K."/>
            <person name="Kogle M.E."/>
            <person name="Kuo A."/>
            <person name="Riley R."/>
            <person name="Clum A."/>
            <person name="Nolan M."/>
            <person name="Lipzen A."/>
            <person name="Salamov A."/>
            <person name="Henrissat B."/>
            <person name="Wiebenga A."/>
            <person name="De Vries R.P."/>
            <person name="Grigoriev I.V."/>
            <person name="Mortensen U.H."/>
            <person name="Andersen M.R."/>
            <person name="Baker S.E."/>
        </authorList>
    </citation>
    <scope>NUCLEOTIDE SEQUENCE [LARGE SCALE GENOMIC DNA]</scope>
    <source>
        <strain evidence="2">CBS 115656</strain>
    </source>
</reference>
<keyword evidence="1" id="KW-1133">Transmembrane helix</keyword>
<protein>
    <submittedName>
        <fullName evidence="2">Uncharacterized protein</fullName>
    </submittedName>
</protein>
<keyword evidence="3" id="KW-1185">Reference proteome</keyword>
<organism evidence="2 3">
    <name type="scientific">Aspergillus neoniger (strain CBS 115656)</name>
    <dbReference type="NCBI Taxonomy" id="1448310"/>
    <lineage>
        <taxon>Eukaryota</taxon>
        <taxon>Fungi</taxon>
        <taxon>Dikarya</taxon>
        <taxon>Ascomycota</taxon>
        <taxon>Pezizomycotina</taxon>
        <taxon>Eurotiomycetes</taxon>
        <taxon>Eurotiomycetidae</taxon>
        <taxon>Eurotiales</taxon>
        <taxon>Aspergillaceae</taxon>
        <taxon>Aspergillus</taxon>
        <taxon>Aspergillus subgen. Circumdati</taxon>
    </lineage>
</organism>
<feature type="transmembrane region" description="Helical" evidence="1">
    <location>
        <begin position="126"/>
        <end position="147"/>
    </location>
</feature>
<dbReference type="AlphaFoldDB" id="A0A318Y9J7"/>
<evidence type="ECO:0000256" key="1">
    <source>
        <dbReference type="SAM" id="Phobius"/>
    </source>
</evidence>
<dbReference type="Proteomes" id="UP000247647">
    <property type="component" value="Unassembled WGS sequence"/>
</dbReference>
<keyword evidence="1" id="KW-0472">Membrane</keyword>
<dbReference type="RefSeq" id="XP_025476469.1">
    <property type="nucleotide sequence ID" value="XM_025624901.1"/>
</dbReference>
<name>A0A318Y9J7_ASPNB</name>
<evidence type="ECO:0000313" key="2">
    <source>
        <dbReference type="EMBL" id="PYH30991.1"/>
    </source>
</evidence>
<accession>A0A318Y9J7</accession>
<dbReference type="GeneID" id="37127357"/>
<sequence>MPHSNISLSDSDSEPEVPRPLNTLHIMIREMLYEVRENGSTISALEAWVETVDPEAYRKYPWPQDLIDAHAHYKALVAEINSKRMAYNNSVHYSLKEKLRYTPKVQLERLTQEEVSNYSRRDTSTLIINININIYLLILVIHVFWVWRYSTISYYTPLLTSWKKTSQLLEVGIIIDKIKQTKNIQARLIIQTYGSRQEDAKTFEAPFLWLYIRCLPVTVNELMHKYPEGTVEIFLGPATRPIANVQAMWPLAERGLGVIDFKTMQKADSGVSAEWLWKGLYHRKIDYPKLTDLYWKLLLNKVTTGE</sequence>
<evidence type="ECO:0000313" key="3">
    <source>
        <dbReference type="Proteomes" id="UP000247647"/>
    </source>
</evidence>
<gene>
    <name evidence="2" type="ORF">BO87DRAFT_389706</name>
</gene>
<keyword evidence="1" id="KW-0812">Transmembrane</keyword>
<proteinExistence type="predicted"/>
<dbReference type="EMBL" id="KZ821476">
    <property type="protein sequence ID" value="PYH30991.1"/>
    <property type="molecule type" value="Genomic_DNA"/>
</dbReference>